<dbReference type="PROSITE" id="PS51202">
    <property type="entry name" value="RCK_C"/>
    <property type="match status" value="1"/>
</dbReference>
<dbReference type="RefSeq" id="WP_200312633.1">
    <property type="nucleotide sequence ID" value="NZ_JAENIM010000046.1"/>
</dbReference>
<dbReference type="InterPro" id="IPR006037">
    <property type="entry name" value="RCK_C"/>
</dbReference>
<proteinExistence type="predicted"/>
<dbReference type="GO" id="GO:0008324">
    <property type="term" value="F:monoatomic cation transmembrane transporter activity"/>
    <property type="evidence" value="ECO:0007669"/>
    <property type="project" value="InterPro"/>
</dbReference>
<comment type="subcellular location">
    <subcellularLocation>
        <location evidence="1">Membrane</location>
        <topology evidence="1">Multi-pass membrane protein</topology>
    </subcellularLocation>
</comment>
<feature type="transmembrane region" description="Helical" evidence="7">
    <location>
        <begin position="177"/>
        <end position="200"/>
    </location>
</feature>
<keyword evidence="4" id="KW-0677">Repeat</keyword>
<dbReference type="PANTHER" id="PTHR43652">
    <property type="entry name" value="BASIC AMINO ACID ANTIPORTER YFCC-RELATED"/>
    <property type="match status" value="1"/>
</dbReference>
<gene>
    <name evidence="9" type="ORF">JIN82_15765</name>
</gene>
<evidence type="ECO:0000313" key="9">
    <source>
        <dbReference type="EMBL" id="MBK1792622.1"/>
    </source>
</evidence>
<reference evidence="9" key="1">
    <citation type="submission" date="2021-01" db="EMBL/GenBank/DDBJ databases">
        <title>Modified the classification status of verrucomicrobia.</title>
        <authorList>
            <person name="Feng X."/>
        </authorList>
    </citation>
    <scope>NUCLEOTIDE SEQUENCE</scope>
    <source>
        <strain evidence="9">_KCTC 22039</strain>
    </source>
</reference>
<keyword evidence="6 7" id="KW-0472">Membrane</keyword>
<dbReference type="Proteomes" id="UP000624703">
    <property type="component" value="Unassembled WGS sequence"/>
</dbReference>
<evidence type="ECO:0000256" key="7">
    <source>
        <dbReference type="SAM" id="Phobius"/>
    </source>
</evidence>
<dbReference type="InterPro" id="IPR036721">
    <property type="entry name" value="RCK_C_sf"/>
</dbReference>
<keyword evidence="10" id="KW-1185">Reference proteome</keyword>
<dbReference type="Pfam" id="PF03600">
    <property type="entry name" value="CitMHS"/>
    <property type="match status" value="1"/>
</dbReference>
<feature type="transmembrane region" description="Helical" evidence="7">
    <location>
        <begin position="548"/>
        <end position="566"/>
    </location>
</feature>
<evidence type="ECO:0000259" key="8">
    <source>
        <dbReference type="PROSITE" id="PS51202"/>
    </source>
</evidence>
<accession>A0A8J7MGW3</accession>
<feature type="transmembrane region" description="Helical" evidence="7">
    <location>
        <begin position="30"/>
        <end position="47"/>
    </location>
</feature>
<evidence type="ECO:0000256" key="6">
    <source>
        <dbReference type="ARBA" id="ARBA00023136"/>
    </source>
</evidence>
<dbReference type="SUPFAM" id="SSF116726">
    <property type="entry name" value="TrkA C-terminal domain-like"/>
    <property type="match status" value="2"/>
</dbReference>
<dbReference type="Gene3D" id="3.30.70.1450">
    <property type="entry name" value="Regulator of K+ conductance, C-terminal domain"/>
    <property type="match status" value="2"/>
</dbReference>
<dbReference type="EMBL" id="JAENIM010000046">
    <property type="protein sequence ID" value="MBK1792622.1"/>
    <property type="molecule type" value="Genomic_DNA"/>
</dbReference>
<dbReference type="GO" id="GO:0006813">
    <property type="term" value="P:potassium ion transport"/>
    <property type="evidence" value="ECO:0007669"/>
    <property type="project" value="InterPro"/>
</dbReference>
<feature type="transmembrane region" description="Helical" evidence="7">
    <location>
        <begin position="144"/>
        <end position="171"/>
    </location>
</feature>
<feature type="transmembrane region" description="Helical" evidence="7">
    <location>
        <begin position="586"/>
        <end position="606"/>
    </location>
</feature>
<feature type="transmembrane region" description="Helical" evidence="7">
    <location>
        <begin position="410"/>
        <end position="428"/>
    </location>
</feature>
<feature type="domain" description="RCK C-terminal" evidence="8">
    <location>
        <begin position="310"/>
        <end position="394"/>
    </location>
</feature>
<dbReference type="PANTHER" id="PTHR43652:SF2">
    <property type="entry name" value="BASIC AMINO ACID ANTIPORTER YFCC-RELATED"/>
    <property type="match status" value="1"/>
</dbReference>
<feature type="transmembrane region" description="Helical" evidence="7">
    <location>
        <begin position="508"/>
        <end position="536"/>
    </location>
</feature>
<dbReference type="AlphaFoldDB" id="A0A8J7MGW3"/>
<dbReference type="GO" id="GO:0005886">
    <property type="term" value="C:plasma membrane"/>
    <property type="evidence" value="ECO:0007669"/>
    <property type="project" value="TreeGrafter"/>
</dbReference>
<keyword evidence="3 7" id="KW-0812">Transmembrane</keyword>
<comment type="caution">
    <text evidence="9">The sequence shown here is derived from an EMBL/GenBank/DDBJ whole genome shotgun (WGS) entry which is preliminary data.</text>
</comment>
<organism evidence="9 10">
    <name type="scientific">Persicirhabdus sediminis</name>
    <dbReference type="NCBI Taxonomy" id="454144"/>
    <lineage>
        <taxon>Bacteria</taxon>
        <taxon>Pseudomonadati</taxon>
        <taxon>Verrucomicrobiota</taxon>
        <taxon>Verrucomicrobiia</taxon>
        <taxon>Verrucomicrobiales</taxon>
        <taxon>Verrucomicrobiaceae</taxon>
        <taxon>Persicirhabdus</taxon>
    </lineage>
</organism>
<evidence type="ECO:0000256" key="2">
    <source>
        <dbReference type="ARBA" id="ARBA00022448"/>
    </source>
</evidence>
<name>A0A8J7MGW3_9BACT</name>
<dbReference type="Pfam" id="PF02080">
    <property type="entry name" value="TrkA_C"/>
    <property type="match status" value="1"/>
</dbReference>
<evidence type="ECO:0000256" key="1">
    <source>
        <dbReference type="ARBA" id="ARBA00004141"/>
    </source>
</evidence>
<sequence>MFETWQQSFIAILTLFVFIAFVKEWLSAELVAMGALILCMIAGVLPLDPDSPYNALKVFSHPAPITVACMFIISAGLERTGVIEALGNLFEKLAGNTAKQMLVVMMILVILLSGFVNNTPVVVVFMPIVISLCRKREYAASRFLIPLSYAAIVGGTMTIIGTSTNLIAAGISAEQGYYFSMFEIMPLGIVFIVITVLYMLTLGPKLLPDRVTLATLIDPASQREFISHAFVKADSALDGTLFTESPLANMRKARVIEVLRDGVRLATPLKEMTFEAGDEVVFKGSLDGLLGISKTKGMDMRGQEEQQASLGLESLRTESALLMEGILGRNSSMVGKSLKEIGFRQKYGVIILAIHRRGKNLKERFEDEKLAFGDTLLVQGPAEQMRQLFDEKDFINLSEPKHTELRVNKAPIAIAALVLFVVASAIGGKFGLPQIPVVVLAMTGALMVLATRCVDTQEAYQAVSWKVIFMIFGMLGLGMAMEKTGLAQLIAGTVVETVGRDHPHLALAAFYLLAAVLTEIISNNAVAALLTPMAIIVGHQMGVSPSPFVVAVMFGSSASFSTPIGYQTNTFVYGAGGYKFGDFFRVGAPLAIILWITASFLIPKIWPF</sequence>
<feature type="transmembrane region" description="Helical" evidence="7">
    <location>
        <begin position="463"/>
        <end position="481"/>
    </location>
</feature>
<keyword evidence="5 7" id="KW-1133">Transmembrane helix</keyword>
<feature type="transmembrane region" description="Helical" evidence="7">
    <location>
        <begin position="6"/>
        <end position="23"/>
    </location>
</feature>
<feature type="transmembrane region" description="Helical" evidence="7">
    <location>
        <begin position="434"/>
        <end position="451"/>
    </location>
</feature>
<evidence type="ECO:0000256" key="5">
    <source>
        <dbReference type="ARBA" id="ARBA00022989"/>
    </source>
</evidence>
<evidence type="ECO:0000313" key="10">
    <source>
        <dbReference type="Proteomes" id="UP000624703"/>
    </source>
</evidence>
<dbReference type="InterPro" id="IPR051679">
    <property type="entry name" value="DASS-Related_Transporters"/>
</dbReference>
<feature type="transmembrane region" description="Helical" evidence="7">
    <location>
        <begin position="102"/>
        <end position="132"/>
    </location>
</feature>
<keyword evidence="2" id="KW-0813">Transport</keyword>
<evidence type="ECO:0000256" key="3">
    <source>
        <dbReference type="ARBA" id="ARBA00022692"/>
    </source>
</evidence>
<dbReference type="InterPro" id="IPR004680">
    <property type="entry name" value="Cit_transptr-like_dom"/>
</dbReference>
<evidence type="ECO:0000256" key="4">
    <source>
        <dbReference type="ARBA" id="ARBA00022737"/>
    </source>
</evidence>
<protein>
    <submittedName>
        <fullName evidence="9">SLC13 family permease</fullName>
    </submittedName>
</protein>